<dbReference type="PRINTS" id="PR00032">
    <property type="entry name" value="HTHARAC"/>
</dbReference>
<dbReference type="InterPro" id="IPR050959">
    <property type="entry name" value="MarA-like"/>
</dbReference>
<feature type="domain" description="HTH araC/xylS-type" evidence="4">
    <location>
        <begin position="8"/>
        <end position="106"/>
    </location>
</feature>
<dbReference type="InterPro" id="IPR009057">
    <property type="entry name" value="Homeodomain-like_sf"/>
</dbReference>
<dbReference type="SMART" id="SM00342">
    <property type="entry name" value="HTH_ARAC"/>
    <property type="match status" value="1"/>
</dbReference>
<dbReference type="Pfam" id="PF12833">
    <property type="entry name" value="HTH_18"/>
    <property type="match status" value="1"/>
</dbReference>
<dbReference type="EMBL" id="RJVG01000005">
    <property type="protein sequence ID" value="ROR28220.1"/>
    <property type="molecule type" value="Genomic_DNA"/>
</dbReference>
<dbReference type="SUPFAM" id="SSF46689">
    <property type="entry name" value="Homeodomain-like"/>
    <property type="match status" value="1"/>
</dbReference>
<dbReference type="OrthoDB" id="1895186at2"/>
<proteinExistence type="predicted"/>
<keyword evidence="3" id="KW-0804">Transcription</keyword>
<keyword evidence="2" id="KW-0238">DNA-binding</keyword>
<dbReference type="PANTHER" id="PTHR47504">
    <property type="entry name" value="RIGHT ORIGIN-BINDING PROTEIN"/>
    <property type="match status" value="1"/>
</dbReference>
<dbReference type="InterPro" id="IPR018060">
    <property type="entry name" value="HTH_AraC"/>
</dbReference>
<dbReference type="Gene3D" id="1.10.10.60">
    <property type="entry name" value="Homeodomain-like"/>
    <property type="match status" value="2"/>
</dbReference>
<dbReference type="Proteomes" id="UP000273083">
    <property type="component" value="Unassembled WGS sequence"/>
</dbReference>
<evidence type="ECO:0000313" key="5">
    <source>
        <dbReference type="EMBL" id="ROR28220.1"/>
    </source>
</evidence>
<dbReference type="Gene3D" id="3.30.1900.10">
    <property type="entry name" value="glyoxalase-related enzyme like domain"/>
    <property type="match status" value="1"/>
</dbReference>
<dbReference type="AlphaFoldDB" id="A0A3N1XNE6"/>
<evidence type="ECO:0000313" key="6">
    <source>
        <dbReference type="Proteomes" id="UP000273083"/>
    </source>
</evidence>
<dbReference type="PROSITE" id="PS01124">
    <property type="entry name" value="HTH_ARAC_FAMILY_2"/>
    <property type="match status" value="1"/>
</dbReference>
<gene>
    <name evidence="5" type="ORF">EDD66_105159</name>
</gene>
<dbReference type="SUPFAM" id="SSF54593">
    <property type="entry name" value="Glyoxalase/Bleomycin resistance protein/Dihydroxybiphenyl dioxygenase"/>
    <property type="match status" value="1"/>
</dbReference>
<name>A0A3N1XNE6_9FIRM</name>
<dbReference type="InterPro" id="IPR029068">
    <property type="entry name" value="Glyas_Bleomycin-R_OHBP_Dase"/>
</dbReference>
<dbReference type="InterPro" id="IPR049459">
    <property type="entry name" value="Bleomycin_resist_prot_dom"/>
</dbReference>
<comment type="caution">
    <text evidence="5">The sequence shown here is derived from an EMBL/GenBank/DDBJ whole genome shotgun (WGS) entry which is preliminary data.</text>
</comment>
<dbReference type="RefSeq" id="WP_123609399.1">
    <property type="nucleotide sequence ID" value="NZ_RJVG01000005.1"/>
</dbReference>
<evidence type="ECO:0000256" key="1">
    <source>
        <dbReference type="ARBA" id="ARBA00023015"/>
    </source>
</evidence>
<keyword evidence="6" id="KW-1185">Reference proteome</keyword>
<dbReference type="Pfam" id="PF21629">
    <property type="entry name" value="Bleomycin_resist_prot_dom"/>
    <property type="match status" value="1"/>
</dbReference>
<dbReference type="PANTHER" id="PTHR47504:SF5">
    <property type="entry name" value="RIGHT ORIGIN-BINDING PROTEIN"/>
    <property type="match status" value="1"/>
</dbReference>
<evidence type="ECO:0000256" key="3">
    <source>
        <dbReference type="ARBA" id="ARBA00023163"/>
    </source>
</evidence>
<dbReference type="Gene3D" id="3.30.720.110">
    <property type="match status" value="1"/>
</dbReference>
<reference evidence="5 6" key="1">
    <citation type="submission" date="2018-11" db="EMBL/GenBank/DDBJ databases">
        <title>Genomic Encyclopedia of Type Strains, Phase IV (KMG-IV): sequencing the most valuable type-strain genomes for metagenomic binning, comparative biology and taxonomic classification.</title>
        <authorList>
            <person name="Goeker M."/>
        </authorList>
    </citation>
    <scope>NUCLEOTIDE SEQUENCE [LARGE SCALE GENOMIC DNA]</scope>
    <source>
        <strain evidence="5 6">DSM 26537</strain>
    </source>
</reference>
<protein>
    <submittedName>
        <fullName evidence="5">AraC family transcriptional regulator</fullName>
    </submittedName>
</protein>
<accession>A0A3N1XNE6</accession>
<organism evidence="5 6">
    <name type="scientific">Mobilisporobacter senegalensis</name>
    <dbReference type="NCBI Taxonomy" id="1329262"/>
    <lineage>
        <taxon>Bacteria</taxon>
        <taxon>Bacillati</taxon>
        <taxon>Bacillota</taxon>
        <taxon>Clostridia</taxon>
        <taxon>Lachnospirales</taxon>
        <taxon>Lachnospiraceae</taxon>
        <taxon>Mobilisporobacter</taxon>
    </lineage>
</organism>
<dbReference type="GO" id="GO:0003700">
    <property type="term" value="F:DNA-binding transcription factor activity"/>
    <property type="evidence" value="ECO:0007669"/>
    <property type="project" value="InterPro"/>
</dbReference>
<evidence type="ECO:0000256" key="2">
    <source>
        <dbReference type="ARBA" id="ARBA00023125"/>
    </source>
</evidence>
<sequence>MDWIKITQNAIDEIENRIGENINADILAASQFVSSFYFQKMFSILCDCTVSEYIRNRRMSLAGYEISNTKISVLDIALKYGYDSNESFTKAFTRFHGITPSVARKNKSNLKAFSKVSPISNLTGGKIIMGSLGERGYIVKETGAVYYTEDMDKTLNWFKDVLGWYGQIEERDENNLGLYGCVNNIPTEIEVLHIAPFTGIHMFKGEPIKRIIGFMLVQGVEQLYGYAKSRGWNDISEVVEEPWGGKTCEITTIDGSILKFFE</sequence>
<dbReference type="GO" id="GO:0043565">
    <property type="term" value="F:sequence-specific DNA binding"/>
    <property type="evidence" value="ECO:0007669"/>
    <property type="project" value="InterPro"/>
</dbReference>
<keyword evidence="1" id="KW-0805">Transcription regulation</keyword>
<evidence type="ECO:0000259" key="4">
    <source>
        <dbReference type="PROSITE" id="PS01124"/>
    </source>
</evidence>
<dbReference type="InterPro" id="IPR020449">
    <property type="entry name" value="Tscrpt_reg_AraC-type_HTH"/>
</dbReference>